<accession>A0A1Z5JV14</accession>
<comment type="caution">
    <text evidence="2">The sequence shown here is derived from an EMBL/GenBank/DDBJ whole genome shotgun (WGS) entry which is preliminary data.</text>
</comment>
<name>A0A1Z5JV14_FISSO</name>
<evidence type="ECO:0000256" key="1">
    <source>
        <dbReference type="SAM" id="MobiDB-lite"/>
    </source>
</evidence>
<evidence type="ECO:0000313" key="2">
    <source>
        <dbReference type="EMBL" id="GAX17706.1"/>
    </source>
</evidence>
<proteinExistence type="predicted"/>
<reference evidence="2 3" key="1">
    <citation type="journal article" date="2015" name="Plant Cell">
        <title>Oil accumulation by the oleaginous diatom Fistulifera solaris as revealed by the genome and transcriptome.</title>
        <authorList>
            <person name="Tanaka T."/>
            <person name="Maeda Y."/>
            <person name="Veluchamy A."/>
            <person name="Tanaka M."/>
            <person name="Abida H."/>
            <person name="Marechal E."/>
            <person name="Bowler C."/>
            <person name="Muto M."/>
            <person name="Sunaga Y."/>
            <person name="Tanaka M."/>
            <person name="Yoshino T."/>
            <person name="Taniguchi T."/>
            <person name="Fukuda Y."/>
            <person name="Nemoto M."/>
            <person name="Matsumoto M."/>
            <person name="Wong P.S."/>
            <person name="Aburatani S."/>
            <person name="Fujibuchi W."/>
        </authorList>
    </citation>
    <scope>NUCLEOTIDE SEQUENCE [LARGE SCALE GENOMIC DNA]</scope>
    <source>
        <strain evidence="2 3">JPCC DA0580</strain>
    </source>
</reference>
<dbReference type="AlphaFoldDB" id="A0A1Z5JV14"/>
<keyword evidence="3" id="KW-1185">Reference proteome</keyword>
<evidence type="ECO:0000313" key="3">
    <source>
        <dbReference type="Proteomes" id="UP000198406"/>
    </source>
</evidence>
<dbReference type="OrthoDB" id="120976at2759"/>
<organism evidence="2 3">
    <name type="scientific">Fistulifera solaris</name>
    <name type="common">Oleaginous diatom</name>
    <dbReference type="NCBI Taxonomy" id="1519565"/>
    <lineage>
        <taxon>Eukaryota</taxon>
        <taxon>Sar</taxon>
        <taxon>Stramenopiles</taxon>
        <taxon>Ochrophyta</taxon>
        <taxon>Bacillariophyta</taxon>
        <taxon>Bacillariophyceae</taxon>
        <taxon>Bacillariophycidae</taxon>
        <taxon>Naviculales</taxon>
        <taxon>Naviculaceae</taxon>
        <taxon>Fistulifera</taxon>
    </lineage>
</organism>
<feature type="region of interest" description="Disordered" evidence="1">
    <location>
        <begin position="525"/>
        <end position="561"/>
    </location>
</feature>
<protein>
    <submittedName>
        <fullName evidence="2">Uncharacterized protein</fullName>
    </submittedName>
</protein>
<gene>
    <name evidence="2" type="ORF">FisN_10Lu425</name>
</gene>
<dbReference type="Proteomes" id="UP000198406">
    <property type="component" value="Unassembled WGS sequence"/>
</dbReference>
<sequence>MEQHNNNEDYILERSVHKISFTLTLFDEHLPLYRFRREPKRLDEIDWRKYDTISIWRENETLICVSTCAFDKYYAPNICFTLENVGSYTLQCAIYRRKYENLRDTATFFWSLQHPPGVNAELRVGLYGKASKYDATDLHTDQLVQVVDSNPTRCLNLQSGCLCEHPSVGLASRPQPLNLKFTTSFGQTTVWGDRSNPGFRFYDKGTAFVNALEQRQSSFGSLSFDFAYEYFRGIVMPFSASNLERLLKLSIFDKLSSTRLEEKFNFPMLSCEVNALDFEFVAGYYEPKDFASLNIAAKDLRIKLFLDRVDKWDGLLIAFFERIAELGHFERLDFSVDFFYLPDESMEAYTCEDVANVAEALLCVIVGNPKLTYLNLGRTHWRLDWAPHLGYLFDIMEDHKALRTVCVREYPPEGCSEDEEAEHYRWLEQLLTRNRNIEIIDVAGQRITNGSSIDKLYALNRIYVGSSLLMKDSAPLRPCLVATALTESVLGSFQHTALIVSNHADILFEFLHDLDIESLLIETEKREETKASEPCTEESNQTDPMKRKASNDEPESNKRIS</sequence>
<feature type="compositionally biased region" description="Basic and acidic residues" evidence="1">
    <location>
        <begin position="544"/>
        <end position="561"/>
    </location>
</feature>
<dbReference type="EMBL" id="BDSP01000120">
    <property type="protein sequence ID" value="GAX17706.1"/>
    <property type="molecule type" value="Genomic_DNA"/>
</dbReference>
<dbReference type="InParanoid" id="A0A1Z5JV14"/>